<keyword evidence="1" id="KW-1133">Transmembrane helix</keyword>
<keyword evidence="1" id="KW-0812">Transmembrane</keyword>
<evidence type="ECO:0000313" key="3">
    <source>
        <dbReference type="Proteomes" id="UP000523079"/>
    </source>
</evidence>
<evidence type="ECO:0000256" key="1">
    <source>
        <dbReference type="SAM" id="Phobius"/>
    </source>
</evidence>
<keyword evidence="1" id="KW-0472">Membrane</keyword>
<protein>
    <recommendedName>
        <fullName evidence="4">PrgI family protein</fullName>
    </recommendedName>
</protein>
<gene>
    <name evidence="2" type="ORF">FHX74_000454</name>
</gene>
<evidence type="ECO:0008006" key="4">
    <source>
        <dbReference type="Google" id="ProtNLM"/>
    </source>
</evidence>
<dbReference type="Proteomes" id="UP000523079">
    <property type="component" value="Unassembled WGS sequence"/>
</dbReference>
<sequence>MTSRQVRFGPRESRGWLLGMTTPQLLLGVVAVWTTTRIFDTDTGAAARAGWILLAAVCLIVAFLPLRGRTVVEYLPVAVNYWAQRASGHDIYRGGVFRMSRDDAASMFLPGDLAHLQLITFTVAGSDEAEIAVVHDSHLKTYTAVLVLEGSTFALLETTVQTARVDAWGTLLAQLCTEGSAIARLQILERTLPDSGDALLRDWTRRGVHDGSLQAANYEQLLAAVDGSTQAHECFVAVSVDARRAGAEIRQAGGGHEGAAAVVLRELDKIADGLRTAGVRVDGWCPPRLLGEVIRTAYDPAARSMVQRRGGGTADTVGGDMGLPSGVDPRVCGPMRAENVWSHYRTDSAVHRCWWILQWPRQYVDSGFLSPLLLSSQHRRTVSIVLEPLGPSRANRRVTLRQSGVTSEAALRQRFRRRTTRRQEVEAGDVDRREAELVAGHGLYRMLGFLSVSAADLPTLEAASGEIESLAQRSQLEVARMSGEHDQAFGAAALPLARGLR</sequence>
<comment type="caution">
    <text evidence="2">The sequence shown here is derived from an EMBL/GenBank/DDBJ whole genome shotgun (WGS) entry which is preliminary data.</text>
</comment>
<name>A0A7W3IPL8_9ACTN</name>
<dbReference type="AlphaFoldDB" id="A0A7W3IPL8"/>
<keyword evidence="3" id="KW-1185">Reference proteome</keyword>
<proteinExistence type="predicted"/>
<dbReference type="RefSeq" id="WP_182558447.1">
    <property type="nucleotide sequence ID" value="NZ_JACGWT010000001.1"/>
</dbReference>
<feature type="transmembrane region" description="Helical" evidence="1">
    <location>
        <begin position="15"/>
        <end position="33"/>
    </location>
</feature>
<dbReference type="InterPro" id="IPR049978">
    <property type="entry name" value="SCO6880-like"/>
</dbReference>
<evidence type="ECO:0000313" key="2">
    <source>
        <dbReference type="EMBL" id="MBA8792860.1"/>
    </source>
</evidence>
<feature type="transmembrane region" description="Helical" evidence="1">
    <location>
        <begin position="45"/>
        <end position="66"/>
    </location>
</feature>
<reference evidence="2 3" key="1">
    <citation type="submission" date="2020-07" db="EMBL/GenBank/DDBJ databases">
        <title>Sequencing the genomes of 1000 actinobacteria strains.</title>
        <authorList>
            <person name="Klenk H.-P."/>
        </authorList>
    </citation>
    <scope>NUCLEOTIDE SEQUENCE [LARGE SCALE GENOMIC DNA]</scope>
    <source>
        <strain evidence="2 3">DSM 100723</strain>
    </source>
</reference>
<accession>A0A7W3IPL8</accession>
<organism evidence="2 3">
    <name type="scientific">Microlunatus kandeliicorticis</name>
    <dbReference type="NCBI Taxonomy" id="1759536"/>
    <lineage>
        <taxon>Bacteria</taxon>
        <taxon>Bacillati</taxon>
        <taxon>Actinomycetota</taxon>
        <taxon>Actinomycetes</taxon>
        <taxon>Propionibacteriales</taxon>
        <taxon>Propionibacteriaceae</taxon>
        <taxon>Microlunatus</taxon>
    </lineage>
</organism>
<dbReference type="NCBIfam" id="NF042935">
    <property type="entry name" value="SCO6880_fam"/>
    <property type="match status" value="1"/>
</dbReference>
<dbReference type="EMBL" id="JACGWT010000001">
    <property type="protein sequence ID" value="MBA8792860.1"/>
    <property type="molecule type" value="Genomic_DNA"/>
</dbReference>